<dbReference type="Proteomes" id="UP000579605">
    <property type="component" value="Unassembled WGS sequence"/>
</dbReference>
<feature type="transmembrane region" description="Helical" evidence="1">
    <location>
        <begin position="63"/>
        <end position="83"/>
    </location>
</feature>
<keyword evidence="1" id="KW-0812">Transmembrane</keyword>
<accession>A0A852ZL39</accession>
<dbReference type="AlphaFoldDB" id="A0A852ZL39"/>
<comment type="caution">
    <text evidence="2">The sequence shown here is derived from an EMBL/GenBank/DDBJ whole genome shotgun (WGS) entry which is preliminary data.</text>
</comment>
<reference evidence="2 3" key="1">
    <citation type="submission" date="2020-07" db="EMBL/GenBank/DDBJ databases">
        <title>Sequencing the genomes of 1000 actinobacteria strains.</title>
        <authorList>
            <person name="Klenk H.-P."/>
        </authorList>
    </citation>
    <scope>NUCLEOTIDE SEQUENCE [LARGE SCALE GENOMIC DNA]</scope>
    <source>
        <strain evidence="2 3">DSM 18448</strain>
    </source>
</reference>
<evidence type="ECO:0000256" key="1">
    <source>
        <dbReference type="SAM" id="Phobius"/>
    </source>
</evidence>
<name>A0A852ZL39_9ACTN</name>
<proteinExistence type="predicted"/>
<keyword evidence="3" id="KW-1185">Reference proteome</keyword>
<feature type="transmembrane region" description="Helical" evidence="1">
    <location>
        <begin position="26"/>
        <end position="48"/>
    </location>
</feature>
<keyword evidence="1" id="KW-1133">Transmembrane helix</keyword>
<keyword evidence="1" id="KW-0472">Membrane</keyword>
<evidence type="ECO:0000313" key="3">
    <source>
        <dbReference type="Proteomes" id="UP000579605"/>
    </source>
</evidence>
<protein>
    <submittedName>
        <fullName evidence="2">Uncharacterized protein</fullName>
    </submittedName>
</protein>
<evidence type="ECO:0000313" key="2">
    <source>
        <dbReference type="EMBL" id="NYH92933.1"/>
    </source>
</evidence>
<gene>
    <name evidence="2" type="ORF">F4554_005571</name>
</gene>
<dbReference type="RefSeq" id="WP_179790363.1">
    <property type="nucleotide sequence ID" value="NZ_BAAARR010000031.1"/>
</dbReference>
<dbReference type="EMBL" id="JACBZH010000001">
    <property type="protein sequence ID" value="NYH92933.1"/>
    <property type="molecule type" value="Genomic_DNA"/>
</dbReference>
<sequence length="102" mass="12021">MTDRSSRLRHGARLWRRRRSTLRARWWLWGVVLLVGWVAWCVLVHNWAAAHGYRGLLKGIRPGYPLLAAVFYFPATILLWHLLYPADTRALPWERADEDAED</sequence>
<organism evidence="2 3">
    <name type="scientific">Actinopolymorpha rutila</name>
    <dbReference type="NCBI Taxonomy" id="446787"/>
    <lineage>
        <taxon>Bacteria</taxon>
        <taxon>Bacillati</taxon>
        <taxon>Actinomycetota</taxon>
        <taxon>Actinomycetes</taxon>
        <taxon>Propionibacteriales</taxon>
        <taxon>Actinopolymorphaceae</taxon>
        <taxon>Actinopolymorpha</taxon>
    </lineage>
</organism>